<feature type="non-terminal residue" evidence="1">
    <location>
        <position position="1"/>
    </location>
</feature>
<evidence type="ECO:0000313" key="2">
    <source>
        <dbReference type="EMBL" id="CAF3997187.1"/>
    </source>
</evidence>
<accession>A0A814YX23</accession>
<name>A0A814YX23_9BILA</name>
<protein>
    <submittedName>
        <fullName evidence="1">Uncharacterized protein</fullName>
    </submittedName>
</protein>
<reference evidence="1" key="1">
    <citation type="submission" date="2021-02" db="EMBL/GenBank/DDBJ databases">
        <authorList>
            <person name="Nowell W R."/>
        </authorList>
    </citation>
    <scope>NUCLEOTIDE SEQUENCE</scope>
</reference>
<dbReference type="Proteomes" id="UP000663829">
    <property type="component" value="Unassembled WGS sequence"/>
</dbReference>
<evidence type="ECO:0000313" key="1">
    <source>
        <dbReference type="EMBL" id="CAF1234673.1"/>
    </source>
</evidence>
<dbReference type="AlphaFoldDB" id="A0A814YX23"/>
<dbReference type="EMBL" id="CAJNOQ010009811">
    <property type="protein sequence ID" value="CAF1234673.1"/>
    <property type="molecule type" value="Genomic_DNA"/>
</dbReference>
<gene>
    <name evidence="1" type="ORF">GPM918_LOCUS25352</name>
    <name evidence="2" type="ORF">SRO942_LOCUS25358</name>
</gene>
<sequence>MNEHYQIAQQKLALNASSKLKGWSDIRWDSRWSSINAIMVNYESIIVALEDLIDEDDHRSVDARGESVDYAESQQLITSVIEQLEYDRNEKSFKTMYFNILNFAE</sequence>
<organism evidence="1 3">
    <name type="scientific">Didymodactylos carnosus</name>
    <dbReference type="NCBI Taxonomy" id="1234261"/>
    <lineage>
        <taxon>Eukaryota</taxon>
        <taxon>Metazoa</taxon>
        <taxon>Spiralia</taxon>
        <taxon>Gnathifera</taxon>
        <taxon>Rotifera</taxon>
        <taxon>Eurotatoria</taxon>
        <taxon>Bdelloidea</taxon>
        <taxon>Philodinida</taxon>
        <taxon>Philodinidae</taxon>
        <taxon>Didymodactylos</taxon>
    </lineage>
</organism>
<comment type="caution">
    <text evidence="1">The sequence shown here is derived from an EMBL/GenBank/DDBJ whole genome shotgun (WGS) entry which is preliminary data.</text>
</comment>
<evidence type="ECO:0000313" key="3">
    <source>
        <dbReference type="Proteomes" id="UP000663829"/>
    </source>
</evidence>
<proteinExistence type="predicted"/>
<dbReference type="EMBL" id="CAJOBC010009815">
    <property type="protein sequence ID" value="CAF3997187.1"/>
    <property type="molecule type" value="Genomic_DNA"/>
</dbReference>
<dbReference type="Proteomes" id="UP000681722">
    <property type="component" value="Unassembled WGS sequence"/>
</dbReference>
<keyword evidence="3" id="KW-1185">Reference proteome</keyword>